<reference evidence="12 13" key="1">
    <citation type="journal article" date="2012" name="J. Bacteriol.">
        <title>Genome Sequence of Fibrella aestuarina BUZ 2T, a Filamentous Marine Bacterium.</title>
        <authorList>
            <person name="Filippini M."/>
            <person name="Qi W."/>
            <person name="Blom J."/>
            <person name="Goesmann A."/>
            <person name="Smits T.H."/>
            <person name="Bagheri H.C."/>
        </authorList>
    </citation>
    <scope>NUCLEOTIDE SEQUENCE [LARGE SCALE GENOMIC DNA]</scope>
    <source>
        <strain evidence="13">BUZ 2T</strain>
    </source>
</reference>
<feature type="region of interest" description="Disordered" evidence="7">
    <location>
        <begin position="654"/>
        <end position="675"/>
    </location>
</feature>
<dbReference type="PANTHER" id="PTHR22600:SF57">
    <property type="entry name" value="BETA-N-ACETYLHEXOSAMINIDASE"/>
    <property type="match status" value="1"/>
</dbReference>
<evidence type="ECO:0000256" key="1">
    <source>
        <dbReference type="ARBA" id="ARBA00001231"/>
    </source>
</evidence>
<dbReference type="InterPro" id="IPR015882">
    <property type="entry name" value="HEX_bac_N"/>
</dbReference>
<dbReference type="Gene3D" id="2.60.120.260">
    <property type="entry name" value="Galactose-binding domain-like"/>
    <property type="match status" value="1"/>
</dbReference>
<comment type="catalytic activity">
    <reaction evidence="1">
        <text>Hydrolysis of terminal non-reducing N-acetyl-D-hexosamine residues in N-acetyl-beta-D-hexosaminides.</text>
        <dbReference type="EC" id="3.2.1.52"/>
    </reaction>
</comment>
<dbReference type="SUPFAM" id="SSF55545">
    <property type="entry name" value="beta-N-acetylhexosaminidase-like domain"/>
    <property type="match status" value="1"/>
</dbReference>
<keyword evidence="8" id="KW-0732">Signal</keyword>
<evidence type="ECO:0000259" key="9">
    <source>
        <dbReference type="Pfam" id="PF00728"/>
    </source>
</evidence>
<dbReference type="PRINTS" id="PR00738">
    <property type="entry name" value="GLHYDRLASE20"/>
</dbReference>
<evidence type="ECO:0000313" key="12">
    <source>
        <dbReference type="EMBL" id="CCH01114.1"/>
    </source>
</evidence>
<dbReference type="SUPFAM" id="SSF49785">
    <property type="entry name" value="Galactose-binding domain-like"/>
    <property type="match status" value="1"/>
</dbReference>
<dbReference type="Pfam" id="PF13290">
    <property type="entry name" value="CHB_HEX_C_1"/>
    <property type="match status" value="1"/>
</dbReference>
<dbReference type="Pfam" id="PF00728">
    <property type="entry name" value="Glyco_hydro_20"/>
    <property type="match status" value="1"/>
</dbReference>
<evidence type="ECO:0000259" key="11">
    <source>
        <dbReference type="Pfam" id="PF13290"/>
    </source>
</evidence>
<evidence type="ECO:0000256" key="6">
    <source>
        <dbReference type="PIRSR" id="PIRSR625705-1"/>
    </source>
</evidence>
<dbReference type="eggNOG" id="COG3525">
    <property type="taxonomic scope" value="Bacteria"/>
</dbReference>
<proteinExistence type="inferred from homology"/>
<evidence type="ECO:0000256" key="3">
    <source>
        <dbReference type="ARBA" id="ARBA00012663"/>
    </source>
</evidence>
<dbReference type="InterPro" id="IPR017853">
    <property type="entry name" value="GH"/>
</dbReference>
<dbReference type="InterPro" id="IPR015883">
    <property type="entry name" value="Glyco_hydro_20_cat"/>
</dbReference>
<dbReference type="GO" id="GO:0016020">
    <property type="term" value="C:membrane"/>
    <property type="evidence" value="ECO:0007669"/>
    <property type="project" value="TreeGrafter"/>
</dbReference>
<gene>
    <name evidence="12" type="ORF">FAES_3105</name>
</gene>
<keyword evidence="4 12" id="KW-0378">Hydrolase</keyword>
<dbReference type="EMBL" id="HE796683">
    <property type="protein sequence ID" value="CCH01114.1"/>
    <property type="molecule type" value="Genomic_DNA"/>
</dbReference>
<evidence type="ECO:0000256" key="8">
    <source>
        <dbReference type="SAM" id="SignalP"/>
    </source>
</evidence>
<dbReference type="InterPro" id="IPR059177">
    <property type="entry name" value="GH29D-like_dom"/>
</dbReference>
<sequence length="797" mass="88387">MTKIYSSTTKPHLMLTQSLKTLVFLFVALSALAQTPPQPDNEYNLIPFPARFSGGAGRFSLSNSTRILAAAKDPAQQAAAQLLANQLKLTSGLPIAVAAPTPALLKGRNIVFEKHTEGRCGPEGYTLRVTPDGVRVTAETPKGYFYAVQTLMQLLPSAVYGNVPAPSANWSMPACDLLDRPRFAYRGLMLDVSRHFMPASFIKKFIDVMAMQKMNTFHWHLTDDQGWRIEIKKYPKLTQVGSQRSETLIGHYAENYPQQYDGKPYGGFYTQEQIKDVVRYAAARHVTIVPEVELPGHALAALAAYPELGCEPSKGYAVGTRWGVIRDVYCPSDKTFSFIQDVLTEVMALFPGKYIHIGGDECPKDAWKNSAFCQALIKKLKLKNEEELQSYFIQRVEKFVNSKGRAIIGWDEILEGGLAPNATVMSWRGIQGGIEAAKQKHNVVMTPGQFCYLDKYQADPATEPLTIGGYLPLEKVYTYEPVPTELAASEQKFIQGVQGNIWTEYIKTPDAVEYMAFPRAVALAEIGWTPAGPRNFEDFTTRLKTHLQRLDRKQVNYAKRLLDVRAETQFTGEGAATPGQLQVRLGKLDTDSKIYFTTNGKEPRVDASTEYIAPITLTKTTTIRAITVPANDKPFSETFYIHRAKGKPYTYVGNVPGDDGRKKLTDGQVASSPKDDRPWVQVGGADIQLTIDLGEVKPVTKVSLSFLKKVMFGVLPPKSVEVALSREGDSFKEAIAQPINEPLEGPWRIVPAVADFKTARARYIRVTVKNYGNVPNDPTNERSGRPASLAIDEVIVE</sequence>
<dbReference type="PANTHER" id="PTHR22600">
    <property type="entry name" value="BETA-HEXOSAMINIDASE"/>
    <property type="match status" value="1"/>
</dbReference>
<dbReference type="KEGG" id="fae:FAES_3105"/>
<dbReference type="AlphaFoldDB" id="I0KAG1"/>
<feature type="active site" description="Proton donor" evidence="6">
    <location>
        <position position="361"/>
    </location>
</feature>
<evidence type="ECO:0000256" key="2">
    <source>
        <dbReference type="ARBA" id="ARBA00006285"/>
    </source>
</evidence>
<dbReference type="InterPro" id="IPR008979">
    <property type="entry name" value="Galactose-bd-like_sf"/>
</dbReference>
<feature type="chain" id="PRO_5003631239" description="beta-N-acetylhexosaminidase" evidence="8">
    <location>
        <begin position="34"/>
        <end position="797"/>
    </location>
</feature>
<feature type="domain" description="Beta-hexosaminidase bacterial type N-terminal" evidence="10">
    <location>
        <begin position="43"/>
        <end position="165"/>
    </location>
</feature>
<dbReference type="GO" id="GO:0005975">
    <property type="term" value="P:carbohydrate metabolic process"/>
    <property type="evidence" value="ECO:0007669"/>
    <property type="project" value="InterPro"/>
</dbReference>
<dbReference type="InterPro" id="IPR029018">
    <property type="entry name" value="Hex-like_dom2"/>
</dbReference>
<dbReference type="InterPro" id="IPR025705">
    <property type="entry name" value="Beta_hexosaminidase_sua/sub"/>
</dbReference>
<organism evidence="12 13">
    <name type="scientific">Fibrella aestuarina BUZ 2</name>
    <dbReference type="NCBI Taxonomy" id="1166018"/>
    <lineage>
        <taxon>Bacteria</taxon>
        <taxon>Pseudomonadati</taxon>
        <taxon>Bacteroidota</taxon>
        <taxon>Cytophagia</taxon>
        <taxon>Cytophagales</taxon>
        <taxon>Spirosomataceae</taxon>
        <taxon>Fibrella</taxon>
    </lineage>
</organism>
<dbReference type="Pfam" id="PF02838">
    <property type="entry name" value="Glyco_hydro_20b"/>
    <property type="match status" value="1"/>
</dbReference>
<dbReference type="Gene3D" id="3.20.20.80">
    <property type="entry name" value="Glycosidases"/>
    <property type="match status" value="1"/>
</dbReference>
<dbReference type="SUPFAM" id="SSF51445">
    <property type="entry name" value="(Trans)glycosidases"/>
    <property type="match status" value="1"/>
</dbReference>
<dbReference type="Gene3D" id="3.30.379.10">
    <property type="entry name" value="Chitobiase/beta-hexosaminidase domain 2-like"/>
    <property type="match status" value="1"/>
</dbReference>
<dbReference type="STRING" id="1166018.FAES_3105"/>
<feature type="domain" description="GH29D-like beta-sandwich" evidence="11">
    <location>
        <begin position="580"/>
        <end position="629"/>
    </location>
</feature>
<protein>
    <recommendedName>
        <fullName evidence="3">beta-N-acetylhexosaminidase</fullName>
        <ecNumber evidence="3">3.2.1.52</ecNumber>
    </recommendedName>
</protein>
<evidence type="ECO:0000256" key="5">
    <source>
        <dbReference type="ARBA" id="ARBA00023295"/>
    </source>
</evidence>
<accession>I0KAG1</accession>
<dbReference type="GO" id="GO:0030203">
    <property type="term" value="P:glycosaminoglycan metabolic process"/>
    <property type="evidence" value="ECO:0007669"/>
    <property type="project" value="TreeGrafter"/>
</dbReference>
<name>I0KAG1_9BACT</name>
<dbReference type="HOGENOM" id="CLU_007082_5_0_10"/>
<dbReference type="CDD" id="cd06563">
    <property type="entry name" value="GH20_chitobiase-like"/>
    <property type="match status" value="1"/>
</dbReference>
<keyword evidence="5 12" id="KW-0326">Glycosidase</keyword>
<evidence type="ECO:0000256" key="7">
    <source>
        <dbReference type="SAM" id="MobiDB-lite"/>
    </source>
</evidence>
<dbReference type="PATRIC" id="fig|1166018.3.peg.4874"/>
<dbReference type="GO" id="GO:0004563">
    <property type="term" value="F:beta-N-acetylhexosaminidase activity"/>
    <property type="evidence" value="ECO:0007669"/>
    <property type="project" value="UniProtKB-EC"/>
</dbReference>
<evidence type="ECO:0000259" key="10">
    <source>
        <dbReference type="Pfam" id="PF02838"/>
    </source>
</evidence>
<dbReference type="Proteomes" id="UP000011058">
    <property type="component" value="Chromosome"/>
</dbReference>
<feature type="domain" description="Glycoside hydrolase family 20 catalytic" evidence="9">
    <location>
        <begin position="183"/>
        <end position="530"/>
    </location>
</feature>
<comment type="similarity">
    <text evidence="2">Belongs to the glycosyl hydrolase 20 family.</text>
</comment>
<keyword evidence="13" id="KW-1185">Reference proteome</keyword>
<dbReference type="EC" id="3.2.1.52" evidence="3"/>
<evidence type="ECO:0000256" key="4">
    <source>
        <dbReference type="ARBA" id="ARBA00022801"/>
    </source>
</evidence>
<feature type="signal peptide" evidence="8">
    <location>
        <begin position="1"/>
        <end position="33"/>
    </location>
</feature>
<evidence type="ECO:0000313" key="13">
    <source>
        <dbReference type="Proteomes" id="UP000011058"/>
    </source>
</evidence>